<protein>
    <submittedName>
        <fullName evidence="3">RHTO0S12e01728g1_1</fullName>
    </submittedName>
</protein>
<evidence type="ECO:0000256" key="2">
    <source>
        <dbReference type="SAM" id="Phobius"/>
    </source>
</evidence>
<keyword evidence="2" id="KW-0812">Transmembrane</keyword>
<feature type="transmembrane region" description="Helical" evidence="2">
    <location>
        <begin position="55"/>
        <end position="74"/>
    </location>
</feature>
<keyword evidence="2" id="KW-0472">Membrane</keyword>
<feature type="region of interest" description="Disordered" evidence="1">
    <location>
        <begin position="1"/>
        <end position="48"/>
    </location>
</feature>
<evidence type="ECO:0000313" key="3">
    <source>
        <dbReference type="EMBL" id="CDR46220.1"/>
    </source>
</evidence>
<feature type="compositionally biased region" description="Basic residues" evidence="1">
    <location>
        <begin position="400"/>
        <end position="413"/>
    </location>
</feature>
<feature type="region of interest" description="Disordered" evidence="1">
    <location>
        <begin position="400"/>
        <end position="423"/>
    </location>
</feature>
<dbReference type="AlphaFoldDB" id="A0A061BEA4"/>
<name>A0A061BEA4_RHOTO</name>
<accession>A0A061BEA4</accession>
<sequence>MATLPDMQQASGVAMSTYRRVATDPDDPLDDQDPYSRQRHPPSSSHSSRWTSQRFVYSAAMVMLALVAATIVGLREERYFRTAHGRNQARVVVGPRRLGGLYRGCSSSEFVRELQLARIKDDGPSLHVNYTLPDSNELPPWPGFSFAMQACPDPHFFTRPEACDLLKSYGSLYIAGDSFMRHVWDALLLLLSGDLAGAVGRADAKADCRGEHLFNDRDLKNFSNTTPCRTGIYVTLDRLSSSLCDGEMPRGGLSSAYSDFPTSHFLSFLSSAPDDVRRRSPVLFYAGGVHFNYNITRTKLNYVQPIAELNRLFGPRLVPVWHGNHAPGDNIAAHYYQTQGRDSVKKYNQDVEDLLQQFGSEAPATEGAFRMLHFYNATEGALQLSGQHGEGSYVSHISRHPVARSGRSRRTRHAMNSGFLSPDESQRSWRHRFRIQL</sequence>
<feature type="compositionally biased region" description="Polar residues" evidence="1">
    <location>
        <begin position="1"/>
        <end position="11"/>
    </location>
</feature>
<organism evidence="3">
    <name type="scientific">Rhodotorula toruloides</name>
    <name type="common">Yeast</name>
    <name type="synonym">Rhodosporidium toruloides</name>
    <dbReference type="NCBI Taxonomy" id="5286"/>
    <lineage>
        <taxon>Eukaryota</taxon>
        <taxon>Fungi</taxon>
        <taxon>Dikarya</taxon>
        <taxon>Basidiomycota</taxon>
        <taxon>Pucciniomycotina</taxon>
        <taxon>Microbotryomycetes</taxon>
        <taxon>Sporidiobolales</taxon>
        <taxon>Sporidiobolaceae</taxon>
        <taxon>Rhodotorula</taxon>
    </lineage>
</organism>
<dbReference type="EMBL" id="LK052947">
    <property type="protein sequence ID" value="CDR46220.1"/>
    <property type="molecule type" value="Genomic_DNA"/>
</dbReference>
<evidence type="ECO:0000256" key="1">
    <source>
        <dbReference type="SAM" id="MobiDB-lite"/>
    </source>
</evidence>
<keyword evidence="2" id="KW-1133">Transmembrane helix</keyword>
<proteinExistence type="predicted"/>
<feature type="compositionally biased region" description="Acidic residues" evidence="1">
    <location>
        <begin position="24"/>
        <end position="33"/>
    </location>
</feature>
<gene>
    <name evidence="3" type="ORF">RHTO0S_12e01728g</name>
</gene>
<reference evidence="3" key="1">
    <citation type="journal article" date="2014" name="Genome Announc.">
        <title>Draft genome sequence of Rhodosporidium toruloides CECT1137, an oleaginous yeast of biotechnological interest.</title>
        <authorList>
            <person name="Morin N."/>
            <person name="Calcas X."/>
            <person name="Devillers H."/>
            <person name="Durrens P."/>
            <person name="Sherman D.J."/>
            <person name="Nicaud J.-M."/>
            <person name="Neuveglise C."/>
        </authorList>
    </citation>
    <scope>NUCLEOTIDE SEQUENCE</scope>
    <source>
        <strain evidence="3">CECT1137</strain>
    </source>
</reference>